<reference evidence="3" key="1">
    <citation type="submission" date="2020-12" db="EMBL/GenBank/DDBJ databases">
        <title>Genomic characterization of non-nitrogen-fixing Frankia strains.</title>
        <authorList>
            <person name="Carlos-Shanley C."/>
            <person name="Guerra T."/>
            <person name="Hahn D."/>
        </authorList>
    </citation>
    <scope>NUCLEOTIDE SEQUENCE</scope>
    <source>
        <strain evidence="3">CN6</strain>
    </source>
</reference>
<dbReference type="PANTHER" id="PTHR43539:SF91">
    <property type="entry name" value="FAD-DEPENDENT URATE HYDROXYLASE"/>
    <property type="match status" value="1"/>
</dbReference>
<feature type="compositionally biased region" description="Basic and acidic residues" evidence="2">
    <location>
        <begin position="54"/>
        <end position="66"/>
    </location>
</feature>
<accession>A0A937UQP6</accession>
<feature type="region of interest" description="Disordered" evidence="2">
    <location>
        <begin position="51"/>
        <end position="72"/>
    </location>
</feature>
<dbReference type="EMBL" id="JAEACQ010000153">
    <property type="protein sequence ID" value="MBL7626926.1"/>
    <property type="molecule type" value="Genomic_DNA"/>
</dbReference>
<evidence type="ECO:0000256" key="1">
    <source>
        <dbReference type="ARBA" id="ARBA00023002"/>
    </source>
</evidence>
<sequence>MQTSRIRSGPGPTAVRPALSAPWLEADGLPQGVSLIGFEGRDQDLLAAAAHSTRLSDSKDDVRETDDQPQEATMTERLAELEARLRRDLDLTAFPRPEWLAPRVHDGKPVHDVVIVGGGQAGLTVTFALRRRGVPNTVVLDEMPAGAEGPWTTYARMITLRTPKGVTGPDQGVPSLTPEAWYRAAFGDDAWEALGRIPREHWQAYLRWYRSVTGADVRNETRATGIHPVPGPDGQGPLVEVATTGGVFLARRVVLATGLAGNGEWSVPAVIRDNVPAERYVHTGAPVDFARFAGQRVGVLGGGASAFDYAGSALEAGAASVDLFYRRARVPRVNLFRWMEFYAFGAHFPDLPDEDRWKFTVQFQRTNQPPPQPTWYRCTRWDTFAWHTSAPWNSVRTDGDEIVVSSGAGEFRFDALISGTGPNVDFGARPELRGLGAVVATWADRYKPPAEWEDDTLLGYPYLGPGFEFTEREPGSAPWVERVHDFTYGARVSMGLNGNMNSGLGAGGRRLADAITRSLFLEDRDAIFASYRAYDVEELVDLGRPGESDELA</sequence>
<dbReference type="PANTHER" id="PTHR43539">
    <property type="entry name" value="FLAVIN-BINDING MONOOXYGENASE-LIKE PROTEIN (AFU_ORTHOLOGUE AFUA_4G09220)"/>
    <property type="match status" value="1"/>
</dbReference>
<comment type="caution">
    <text evidence="3">The sequence shown here is derived from an EMBL/GenBank/DDBJ whole genome shotgun (WGS) entry which is preliminary data.</text>
</comment>
<keyword evidence="4" id="KW-1185">Reference proteome</keyword>
<proteinExistence type="predicted"/>
<gene>
    <name evidence="3" type="ORF">I7412_07050</name>
</gene>
<dbReference type="GO" id="GO:0050660">
    <property type="term" value="F:flavin adenine dinucleotide binding"/>
    <property type="evidence" value="ECO:0007669"/>
    <property type="project" value="TreeGrafter"/>
</dbReference>
<dbReference type="PRINTS" id="PR00411">
    <property type="entry name" value="PNDRDTASEI"/>
</dbReference>
<name>A0A937UQP6_9ACTN</name>
<dbReference type="GO" id="GO:0004497">
    <property type="term" value="F:monooxygenase activity"/>
    <property type="evidence" value="ECO:0007669"/>
    <property type="project" value="TreeGrafter"/>
</dbReference>
<dbReference type="Pfam" id="PF13738">
    <property type="entry name" value="Pyr_redox_3"/>
    <property type="match status" value="1"/>
</dbReference>
<organism evidence="3 4">
    <name type="scientific">Frankia nepalensis</name>
    <dbReference type="NCBI Taxonomy" id="1836974"/>
    <lineage>
        <taxon>Bacteria</taxon>
        <taxon>Bacillati</taxon>
        <taxon>Actinomycetota</taxon>
        <taxon>Actinomycetes</taxon>
        <taxon>Frankiales</taxon>
        <taxon>Frankiaceae</taxon>
        <taxon>Frankia</taxon>
    </lineage>
</organism>
<dbReference type="InterPro" id="IPR050982">
    <property type="entry name" value="Auxin_biosynth/cation_transpt"/>
</dbReference>
<protein>
    <submittedName>
        <fullName evidence="3">NAD(P)-binding domain-containing protein</fullName>
    </submittedName>
</protein>
<keyword evidence="1" id="KW-0560">Oxidoreductase</keyword>
<evidence type="ECO:0000313" key="3">
    <source>
        <dbReference type="EMBL" id="MBL7626926.1"/>
    </source>
</evidence>
<dbReference type="SUPFAM" id="SSF51905">
    <property type="entry name" value="FAD/NAD(P)-binding domain"/>
    <property type="match status" value="1"/>
</dbReference>
<dbReference type="RefSeq" id="WP_203002710.1">
    <property type="nucleotide sequence ID" value="NZ_JADWYU010000039.1"/>
</dbReference>
<evidence type="ECO:0000256" key="2">
    <source>
        <dbReference type="SAM" id="MobiDB-lite"/>
    </source>
</evidence>
<dbReference type="InterPro" id="IPR036188">
    <property type="entry name" value="FAD/NAD-bd_sf"/>
</dbReference>
<dbReference type="AlphaFoldDB" id="A0A937UQP6"/>
<dbReference type="Gene3D" id="3.50.50.60">
    <property type="entry name" value="FAD/NAD(P)-binding domain"/>
    <property type="match status" value="1"/>
</dbReference>
<dbReference type="Proteomes" id="UP000604475">
    <property type="component" value="Unassembled WGS sequence"/>
</dbReference>
<evidence type="ECO:0000313" key="4">
    <source>
        <dbReference type="Proteomes" id="UP000604475"/>
    </source>
</evidence>